<keyword evidence="4" id="KW-1185">Reference proteome</keyword>
<name>A0AAW1TA03_9CHLO</name>
<dbReference type="Gene3D" id="1.10.220.30">
    <property type="match status" value="1"/>
</dbReference>
<accession>A0AAW1TA03</accession>
<evidence type="ECO:0000313" key="3">
    <source>
        <dbReference type="EMBL" id="KAK9865845.1"/>
    </source>
</evidence>
<feature type="domain" description="Magnesium transporter MgtE intracellular" evidence="2">
    <location>
        <begin position="289"/>
        <end position="374"/>
    </location>
</feature>
<proteinExistence type="predicted"/>
<reference evidence="3 4" key="1">
    <citation type="journal article" date="2024" name="Nat. Commun.">
        <title>Phylogenomics reveals the evolutionary origins of lichenization in chlorophyte algae.</title>
        <authorList>
            <person name="Puginier C."/>
            <person name="Libourel C."/>
            <person name="Otte J."/>
            <person name="Skaloud P."/>
            <person name="Haon M."/>
            <person name="Grisel S."/>
            <person name="Petersen M."/>
            <person name="Berrin J.G."/>
            <person name="Delaux P.M."/>
            <person name="Dal Grande F."/>
            <person name="Keller J."/>
        </authorList>
    </citation>
    <scope>NUCLEOTIDE SEQUENCE [LARGE SCALE GENOMIC DNA]</scope>
    <source>
        <strain evidence="3 4">SAG 2523</strain>
    </source>
</reference>
<dbReference type="InterPro" id="IPR006668">
    <property type="entry name" value="Mg_transptr_MgtE_intracell_dom"/>
</dbReference>
<protein>
    <recommendedName>
        <fullName evidence="2">Magnesium transporter MgtE intracellular domain-containing protein</fullName>
    </recommendedName>
</protein>
<feature type="compositionally biased region" description="Low complexity" evidence="1">
    <location>
        <begin position="555"/>
        <end position="567"/>
    </location>
</feature>
<evidence type="ECO:0000313" key="4">
    <source>
        <dbReference type="Proteomes" id="UP001485043"/>
    </source>
</evidence>
<dbReference type="EMBL" id="JALJOV010000212">
    <property type="protein sequence ID" value="KAK9865845.1"/>
    <property type="molecule type" value="Genomic_DNA"/>
</dbReference>
<evidence type="ECO:0000256" key="1">
    <source>
        <dbReference type="SAM" id="MobiDB-lite"/>
    </source>
</evidence>
<feature type="non-terminal residue" evidence="3">
    <location>
        <position position="1"/>
    </location>
</feature>
<gene>
    <name evidence="3" type="ORF">WJX84_002198</name>
</gene>
<dbReference type="InterPro" id="IPR038076">
    <property type="entry name" value="MgtE_N_sf"/>
</dbReference>
<feature type="region of interest" description="Disordered" evidence="1">
    <location>
        <begin position="497"/>
        <end position="533"/>
    </location>
</feature>
<comment type="caution">
    <text evidence="3">The sequence shown here is derived from an EMBL/GenBank/DDBJ whole genome shotgun (WGS) entry which is preliminary data.</text>
</comment>
<dbReference type="SUPFAM" id="SSF158791">
    <property type="entry name" value="MgtE N-terminal domain-like"/>
    <property type="match status" value="2"/>
</dbReference>
<sequence>DCEVQKQEYTKLYGILEEKLAQLNMVKGELAQISAWSKKRMARLRWQHAIAQVSTLRAMGHVDIPKPDPFAIVTLRDSPSDLLGQMVATETLARETAKVQRRKSIALKAVEEFRMAQLEGGDARNAQRAFNPVGKLSGAEMLSIATSGSEEEAAALMSSLSPEARAMMLTSMDPKRRRHVLKAMKHEQTAAILVSMNDASRKWMIQDLDANGSMRGTMDTIRKRPQFLSKWIGGMSGKELDAEIAALTPDQLTALLAHLKPHIAAELLQELGPKLAALPLQRLSLDNAGRILSAMSPRAAVANLLTAENPWAFKTLTGMKESAAQDLLADVDTDSAAQLLNGLVEKDRIAFIDIIPEDLREDVQKAFNTRQARKWAGTSQLEGLAALESMPDAEQMQPFQNIPFGEKVRLLGAMTPAQISAVLGIYTKEDAANMLDAMAPGVRDSLMGTLMEPALQAVEAVARQATLNHQDAEILEEVLRAASDAIEQLSSFARTASVTKQTPVLPQRSPSREGPVSQADRPPSPRHDQPRIPSSVQATVEGTIAEAKTGASARQQGGQEQQTGTPQMSPPRSPLGPGRPSDAPQPHASAALPSVVTESPRTPKGSRGDGPGEAAPVAAARAKLAVSAETPGRAKRIARTRSNLAMELSGMDLDVAADASQSLVPQRSHTSNLAASPSISQSGSRLSKRQSVPSDVLHQMAFEAESLAHQGSLAPQGSIAPGGDFASAMSGLGPRSFTELVQRAKMAEVAKKGTGLTHKPKNTNLLEVMARNKGAKIRTVGWLLGVIEQLYTEIEVRQRKLGDSMALAGKISMPDVTFAYFLQKYGRKNLVDEYVGSLVNTLERFREEDARLTTFEEFLCEHWDIGIVLGYLQASNLALQAATISCVDYPVRSSEPNAQPYICMRKASFIADSVLGLRNDKTKERFMQILKLWAVPATEADMQWYFAGAETPKASIPKPTARSGAQQTPKASDLHKLPRSRFLHLLCTELHRIECTITAALPATWNGMQHDEGHGIHQADIFVLLNRADKDLPETARQSAGMEAVVEEFMSAASQAQGDSNEPSILQISLDGFMSAAATCQVLRDSIRIREVKPALLPGEAEDSDETPQSVMLTVVVLRHFEAMIASWLPLSSEPSPAAAKHQSEIQKLRAERTGSAKVKGYVALLQSLAATCFQFMLSTMLEPDTPADQVEVRLCRAEDAVLVLMGTPYLVADPSLKSTGPGGFTSMGLARARRLAPPLRVGGLAAQAAIWRQLRTSQETMAALIVQHKWRMIVQQRKLKHMYSDVQRVSISELSPRLAIEMPA</sequence>
<dbReference type="Pfam" id="PF03448">
    <property type="entry name" value="MgtE_N"/>
    <property type="match status" value="1"/>
</dbReference>
<feature type="region of interest" description="Disordered" evidence="1">
    <location>
        <begin position="660"/>
        <end position="692"/>
    </location>
</feature>
<feature type="region of interest" description="Disordered" evidence="1">
    <location>
        <begin position="548"/>
        <end position="617"/>
    </location>
</feature>
<dbReference type="Proteomes" id="UP001485043">
    <property type="component" value="Unassembled WGS sequence"/>
</dbReference>
<dbReference type="Gene3D" id="1.25.60.10">
    <property type="entry name" value="MgtE N-terminal domain-like"/>
    <property type="match status" value="1"/>
</dbReference>
<organism evidence="3 4">
    <name type="scientific">Apatococcus fuscideae</name>
    <dbReference type="NCBI Taxonomy" id="2026836"/>
    <lineage>
        <taxon>Eukaryota</taxon>
        <taxon>Viridiplantae</taxon>
        <taxon>Chlorophyta</taxon>
        <taxon>core chlorophytes</taxon>
        <taxon>Trebouxiophyceae</taxon>
        <taxon>Chlorellales</taxon>
        <taxon>Chlorellaceae</taxon>
        <taxon>Apatococcus</taxon>
    </lineage>
</organism>
<evidence type="ECO:0000259" key="2">
    <source>
        <dbReference type="Pfam" id="PF03448"/>
    </source>
</evidence>